<dbReference type="Gene3D" id="3.10.100.10">
    <property type="entry name" value="Mannose-Binding Protein A, subunit A"/>
    <property type="match status" value="1"/>
</dbReference>
<organism evidence="1 2">
    <name type="scientific">Periophthalmus magnuspinnatus</name>
    <dbReference type="NCBI Taxonomy" id="409849"/>
    <lineage>
        <taxon>Eukaryota</taxon>
        <taxon>Metazoa</taxon>
        <taxon>Chordata</taxon>
        <taxon>Craniata</taxon>
        <taxon>Vertebrata</taxon>
        <taxon>Euteleostomi</taxon>
        <taxon>Actinopterygii</taxon>
        <taxon>Neopterygii</taxon>
        <taxon>Teleostei</taxon>
        <taxon>Neoteleostei</taxon>
        <taxon>Acanthomorphata</taxon>
        <taxon>Gobiaria</taxon>
        <taxon>Gobiiformes</taxon>
        <taxon>Gobioidei</taxon>
        <taxon>Gobiidae</taxon>
        <taxon>Oxudercinae</taxon>
        <taxon>Periophthalmus</taxon>
    </lineage>
</organism>
<dbReference type="InterPro" id="IPR016187">
    <property type="entry name" value="CTDL_fold"/>
</dbReference>
<dbReference type="Ensembl" id="ENSPMGT00000024867.1">
    <property type="protein sequence ID" value="ENSPMGP00000023343.1"/>
    <property type="gene ID" value="ENSPMGG00000018878.1"/>
</dbReference>
<dbReference type="InterPro" id="IPR050828">
    <property type="entry name" value="C-type_lectin/matrix_domain"/>
</dbReference>
<sequence length="93" mass="10648">ILSVTRTCLLNKELRRIETPSNCGKCPRGWISFKTSCYYYSFSLSNSKKNWSDSRADCIRQGGDLVLLSNRKHSCHVVIQEVLHCVFKVHTPS</sequence>
<reference evidence="1" key="1">
    <citation type="submission" date="2025-08" db="UniProtKB">
        <authorList>
            <consortium name="Ensembl"/>
        </authorList>
    </citation>
    <scope>IDENTIFICATION</scope>
</reference>
<keyword evidence="2" id="KW-1185">Reference proteome</keyword>
<protein>
    <recommendedName>
        <fullName evidence="3">C-type lectin domain-containing protein</fullName>
    </recommendedName>
</protein>
<dbReference type="Proteomes" id="UP000261520">
    <property type="component" value="Unplaced"/>
</dbReference>
<evidence type="ECO:0000313" key="1">
    <source>
        <dbReference type="Ensembl" id="ENSPMGP00000023343.1"/>
    </source>
</evidence>
<dbReference type="AlphaFoldDB" id="A0A3B4B1S5"/>
<reference evidence="1" key="2">
    <citation type="submission" date="2025-09" db="UniProtKB">
        <authorList>
            <consortium name="Ensembl"/>
        </authorList>
    </citation>
    <scope>IDENTIFICATION</scope>
</reference>
<dbReference type="InterPro" id="IPR016186">
    <property type="entry name" value="C-type_lectin-like/link_sf"/>
</dbReference>
<evidence type="ECO:0008006" key="3">
    <source>
        <dbReference type="Google" id="ProtNLM"/>
    </source>
</evidence>
<dbReference type="STRING" id="409849.ENSPMGP00000023343"/>
<proteinExistence type="predicted"/>
<name>A0A3B4B1S5_9GOBI</name>
<dbReference type="PANTHER" id="PTHR45710:SF26">
    <property type="entry name" value="RH26557P"/>
    <property type="match status" value="1"/>
</dbReference>
<dbReference type="PANTHER" id="PTHR45710">
    <property type="entry name" value="C-TYPE LECTIN DOMAIN-CONTAINING PROTEIN 180"/>
    <property type="match status" value="1"/>
</dbReference>
<dbReference type="SUPFAM" id="SSF56436">
    <property type="entry name" value="C-type lectin-like"/>
    <property type="match status" value="1"/>
</dbReference>
<evidence type="ECO:0000313" key="2">
    <source>
        <dbReference type="Proteomes" id="UP000261520"/>
    </source>
</evidence>
<accession>A0A3B4B1S5</accession>